<dbReference type="PANTHER" id="PTHR45703:SF32">
    <property type="entry name" value="DYNEINS HEAVY CHAIN"/>
    <property type="match status" value="1"/>
</dbReference>
<organism evidence="1">
    <name type="scientific">Timema genevievae</name>
    <name type="common">Walking stick</name>
    <dbReference type="NCBI Taxonomy" id="629358"/>
    <lineage>
        <taxon>Eukaryota</taxon>
        <taxon>Metazoa</taxon>
        <taxon>Ecdysozoa</taxon>
        <taxon>Arthropoda</taxon>
        <taxon>Hexapoda</taxon>
        <taxon>Insecta</taxon>
        <taxon>Pterygota</taxon>
        <taxon>Neoptera</taxon>
        <taxon>Polyneoptera</taxon>
        <taxon>Phasmatodea</taxon>
        <taxon>Timematodea</taxon>
        <taxon>Timematoidea</taxon>
        <taxon>Timematidae</taxon>
        <taxon>Timema</taxon>
    </lineage>
</organism>
<dbReference type="GO" id="GO:0051959">
    <property type="term" value="F:dynein light intermediate chain binding"/>
    <property type="evidence" value="ECO:0007669"/>
    <property type="project" value="InterPro"/>
</dbReference>
<gene>
    <name evidence="1" type="ORF">TGEB3V08_LOCUS2299</name>
</gene>
<accession>A0A7R9JRU2</accession>
<dbReference type="GO" id="GO:0030286">
    <property type="term" value="C:dynein complex"/>
    <property type="evidence" value="ECO:0007669"/>
    <property type="project" value="InterPro"/>
</dbReference>
<dbReference type="GO" id="GO:0007018">
    <property type="term" value="P:microtubule-based movement"/>
    <property type="evidence" value="ECO:0007669"/>
    <property type="project" value="InterPro"/>
</dbReference>
<dbReference type="EMBL" id="OE839686">
    <property type="protein sequence ID" value="CAD7588206.1"/>
    <property type="molecule type" value="Genomic_DNA"/>
</dbReference>
<dbReference type="GO" id="GO:0045505">
    <property type="term" value="F:dynein intermediate chain binding"/>
    <property type="evidence" value="ECO:0007669"/>
    <property type="project" value="InterPro"/>
</dbReference>
<protein>
    <submittedName>
        <fullName evidence="1">Uncharacterized protein</fullName>
    </submittedName>
</protein>
<reference evidence="1" key="1">
    <citation type="submission" date="2020-11" db="EMBL/GenBank/DDBJ databases">
        <authorList>
            <person name="Tran Van P."/>
        </authorList>
    </citation>
    <scope>NUCLEOTIDE SEQUENCE</scope>
</reference>
<dbReference type="AlphaFoldDB" id="A0A7R9JRU2"/>
<dbReference type="InterPro" id="IPR026983">
    <property type="entry name" value="DHC"/>
</dbReference>
<dbReference type="PANTHER" id="PTHR45703">
    <property type="entry name" value="DYNEIN HEAVY CHAIN"/>
    <property type="match status" value="1"/>
</dbReference>
<evidence type="ECO:0000313" key="1">
    <source>
        <dbReference type="EMBL" id="CAD7588206.1"/>
    </source>
</evidence>
<name>A0A7R9JRU2_TIMGE</name>
<sequence length="246" mass="28554">MDTLLEEAIKLCCRSSLQIILNILHGEGVSGPSPFISLSILLVDLKLTFSPTIQEISSMVRNVKQKLVHSLRPIPRLHEKFRVPANHLVAFHESIDKDNECIKIQNLINEEMLTNTNMIINYAKTWDQFRTVWDVNKDLFISRYENLDPPVSSFESDISRYSEVATNVQIQESISQVYFLIINCSLLKQSIVEHCVEWQSTLTLLLRNTTEDKMDDIYQYIKENSERSIFSFINFINSIDFVYNVN</sequence>
<proteinExistence type="predicted"/>